<evidence type="ECO:0000256" key="3">
    <source>
        <dbReference type="ARBA" id="ARBA00023125"/>
    </source>
</evidence>
<name>A0ABS3NJI2_9GAMM</name>
<dbReference type="InterPro" id="IPR044946">
    <property type="entry name" value="Restrct_endonuc_typeI_TRD_sf"/>
</dbReference>
<comment type="similarity">
    <text evidence="1">Belongs to the type-I restriction system S methylase family.</text>
</comment>
<accession>A0ABS3NJI2</accession>
<dbReference type="InterPro" id="IPR052021">
    <property type="entry name" value="Type-I_RS_S_subunit"/>
</dbReference>
<dbReference type="InterPro" id="IPR000055">
    <property type="entry name" value="Restrct_endonuc_typeI_TRD"/>
</dbReference>
<dbReference type="PANTHER" id="PTHR30408">
    <property type="entry name" value="TYPE-1 RESTRICTION ENZYME ECOKI SPECIFICITY PROTEIN"/>
    <property type="match status" value="1"/>
</dbReference>
<dbReference type="CDD" id="cd17246">
    <property type="entry name" value="RMtype1_S_SonII-TRD2-CR2_like"/>
    <property type="match status" value="1"/>
</dbReference>
<dbReference type="Proteomes" id="UP000664882">
    <property type="component" value="Unassembled WGS sequence"/>
</dbReference>
<keyword evidence="5" id="KW-0255">Endonuclease</keyword>
<proteinExistence type="inferred from homology"/>
<dbReference type="EMBL" id="JAGDFX010000016">
    <property type="protein sequence ID" value="MBO1520440.1"/>
    <property type="molecule type" value="Genomic_DNA"/>
</dbReference>
<keyword evidence="3" id="KW-0238">DNA-binding</keyword>
<keyword evidence="2" id="KW-0680">Restriction system</keyword>
<reference evidence="5 6" key="1">
    <citation type="submission" date="2021-03" db="EMBL/GenBank/DDBJ databases">
        <title>Oceanisphaera sp. nov., isolated from the intestine.</title>
        <authorList>
            <person name="Zhao L.-H."/>
            <person name="Shi L.-F."/>
        </authorList>
    </citation>
    <scope>NUCLEOTIDE SEQUENCE [LARGE SCALE GENOMIC DNA]</scope>
    <source>
        <strain evidence="5 6">DM8</strain>
    </source>
</reference>
<evidence type="ECO:0000256" key="1">
    <source>
        <dbReference type="ARBA" id="ARBA00010923"/>
    </source>
</evidence>
<dbReference type="SUPFAM" id="SSF116734">
    <property type="entry name" value="DNA methylase specificity domain"/>
    <property type="match status" value="2"/>
</dbReference>
<protein>
    <submittedName>
        <fullName evidence="5">Restriction endonuclease subunit S</fullName>
    </submittedName>
</protein>
<evidence type="ECO:0000259" key="4">
    <source>
        <dbReference type="Pfam" id="PF01420"/>
    </source>
</evidence>
<dbReference type="PANTHER" id="PTHR30408:SF13">
    <property type="entry name" value="TYPE I RESTRICTION ENZYME HINDI SPECIFICITY SUBUNIT"/>
    <property type="match status" value="1"/>
</dbReference>
<dbReference type="Gene3D" id="3.90.220.20">
    <property type="entry name" value="DNA methylase specificity domains"/>
    <property type="match status" value="2"/>
</dbReference>
<evidence type="ECO:0000313" key="5">
    <source>
        <dbReference type="EMBL" id="MBO1520440.1"/>
    </source>
</evidence>
<keyword evidence="5" id="KW-0378">Hydrolase</keyword>
<dbReference type="Pfam" id="PF01420">
    <property type="entry name" value="Methylase_S"/>
    <property type="match status" value="1"/>
</dbReference>
<comment type="caution">
    <text evidence="5">The sequence shown here is derived from an EMBL/GenBank/DDBJ whole genome shotgun (WGS) entry which is preliminary data.</text>
</comment>
<organism evidence="5 6">
    <name type="scientific">Oceanisphaera pacifica</name>
    <dbReference type="NCBI Taxonomy" id="2818389"/>
    <lineage>
        <taxon>Bacteria</taxon>
        <taxon>Pseudomonadati</taxon>
        <taxon>Pseudomonadota</taxon>
        <taxon>Gammaproteobacteria</taxon>
        <taxon>Aeromonadales</taxon>
        <taxon>Aeromonadaceae</taxon>
        <taxon>Oceanisphaera</taxon>
    </lineage>
</organism>
<evidence type="ECO:0000313" key="6">
    <source>
        <dbReference type="Proteomes" id="UP000664882"/>
    </source>
</evidence>
<keyword evidence="6" id="KW-1185">Reference proteome</keyword>
<gene>
    <name evidence="5" type="ORF">J3U76_12505</name>
</gene>
<evidence type="ECO:0000256" key="2">
    <source>
        <dbReference type="ARBA" id="ARBA00022747"/>
    </source>
</evidence>
<keyword evidence="5" id="KW-0540">Nuclease</keyword>
<sequence length="503" mass="55775">MNAEYDTLESMCELVVDCPHSTPKWTDEGFLVLRNQNIRNGVLDLSSPSFTNQEDYEKRIRRAVPQAGDIVFTREAPMGEVCIIPKGLQCCLGQRQVLLRPKESVNGEYLFWALQSPFVQHQIAWNEGTGSTVSNVRIPVLKALKIPRHGSAEGGVAKVLSDIANKIELNRQTNQTLEHIAQAIFKSWFVDFEPTRAKITAQNMGADTATQELAAQAIICGAITLEQLTDIQQNLNRHLQQAIDEKLNHNTPTPIKAEQLAITAALFPNALVESELGSVPEGWEVKTMEQLSEIIAMGPFGSNIKVDTFVESGIPVISGQHLKGVMLEDSSFNYLTLKHADKLGKANVCRGDVVFTHAGSIGQVAFIPENSRHKRYVLSQRQFYMRPNKNLVSSLYIVNYFKSYLGQYELLANTSQVGVPSISRPVSNLRKIETVVPCKSLMDVFHELAGNIYNKVSSSKKEVLFVQELRDTLIPKLLSGELDVSVLADDSVPASKTKEALDV</sequence>
<dbReference type="RefSeq" id="WP_208006321.1">
    <property type="nucleotide sequence ID" value="NZ_JAGDFX010000016.1"/>
</dbReference>
<feature type="domain" description="Type I restriction modification DNA specificity" evidence="4">
    <location>
        <begin position="37"/>
        <end position="179"/>
    </location>
</feature>
<dbReference type="GO" id="GO:0004519">
    <property type="term" value="F:endonuclease activity"/>
    <property type="evidence" value="ECO:0007669"/>
    <property type="project" value="UniProtKB-KW"/>
</dbReference>